<dbReference type="GO" id="GO:0005737">
    <property type="term" value="C:cytoplasm"/>
    <property type="evidence" value="ECO:0007669"/>
    <property type="project" value="UniProtKB-SubCell"/>
</dbReference>
<dbReference type="InterPro" id="IPR050068">
    <property type="entry name" value="MurA_subfamily"/>
</dbReference>
<dbReference type="Proteomes" id="UP000068026">
    <property type="component" value="Chromosome"/>
</dbReference>
<evidence type="ECO:0000256" key="9">
    <source>
        <dbReference type="ARBA" id="ARBA00023316"/>
    </source>
</evidence>
<dbReference type="AlphaFoldDB" id="A0A0X8VEK2"/>
<keyword evidence="9 12" id="KW-0961">Cell wall biogenesis/degradation</keyword>
<dbReference type="GO" id="GO:0051301">
    <property type="term" value="P:cell division"/>
    <property type="evidence" value="ECO:0007669"/>
    <property type="project" value="UniProtKB-KW"/>
</dbReference>
<dbReference type="InterPro" id="IPR036968">
    <property type="entry name" value="Enolpyruvate_Tfrase_sf"/>
</dbReference>
<keyword evidence="6 12" id="KW-0133">Cell shape</keyword>
<evidence type="ECO:0000256" key="8">
    <source>
        <dbReference type="ARBA" id="ARBA00023306"/>
    </source>
</evidence>
<organism evidence="15 17">
    <name type="scientific">Anaerotignum propionicum DSM 1682</name>
    <dbReference type="NCBI Taxonomy" id="991789"/>
    <lineage>
        <taxon>Bacteria</taxon>
        <taxon>Bacillati</taxon>
        <taxon>Bacillota</taxon>
        <taxon>Clostridia</taxon>
        <taxon>Lachnospirales</taxon>
        <taxon>Anaerotignaceae</taxon>
        <taxon>Anaerotignum</taxon>
    </lineage>
</organism>
<dbReference type="EC" id="2.5.1.7" evidence="12"/>
<dbReference type="InterPro" id="IPR013792">
    <property type="entry name" value="RNA3'P_cycl/enolpyr_Trfase_a/b"/>
</dbReference>
<accession>A0A0X8VEK2</accession>
<dbReference type="OrthoDB" id="9803760at2"/>
<comment type="function">
    <text evidence="12">Cell wall formation. Adds enolpyruvyl to UDP-N-acetylglucosamine.</text>
</comment>
<keyword evidence="3 12" id="KW-0963">Cytoplasm</keyword>
<dbReference type="CDD" id="cd01555">
    <property type="entry name" value="UdpNAET"/>
    <property type="match status" value="1"/>
</dbReference>
<dbReference type="EMBL" id="CP014223">
    <property type="protein sequence ID" value="AMJ42237.1"/>
    <property type="molecule type" value="Genomic_DNA"/>
</dbReference>
<evidence type="ECO:0000256" key="3">
    <source>
        <dbReference type="ARBA" id="ARBA00022490"/>
    </source>
</evidence>
<dbReference type="GO" id="GO:0008360">
    <property type="term" value="P:regulation of cell shape"/>
    <property type="evidence" value="ECO:0007669"/>
    <property type="project" value="UniProtKB-KW"/>
</dbReference>
<evidence type="ECO:0000259" key="13">
    <source>
        <dbReference type="Pfam" id="PF00275"/>
    </source>
</evidence>
<dbReference type="RefSeq" id="WP_066052736.1">
    <property type="nucleotide sequence ID" value="NZ_CP014223.1"/>
</dbReference>
<dbReference type="FunFam" id="3.65.10.10:FF:000001">
    <property type="entry name" value="UDP-N-acetylglucosamine 1-carboxyvinyltransferase"/>
    <property type="match status" value="1"/>
</dbReference>
<evidence type="ECO:0000256" key="12">
    <source>
        <dbReference type="HAMAP-Rule" id="MF_00111"/>
    </source>
</evidence>
<sequence>MEKLLVKGRKRLVGEVMISGAKNAAVAVLPAAIMAGGKSVLENLPNIEDVSCICNTIEKLGGKCIHKDKHTIEIDCSGGIDYCATFEEVQRIRASYYFLGALLARYKKAEVAMPGGCNFGKRPIDLHLKGFRALGATVEEECGFVRAYADKLVGAPIYMDQVSVGATINIMLAATMAEGVTTIENAAKEPHVVDTANYLNMMGANIKGAGTDVIRIIGVEKLNGAQYAIIPDQIEAGTYMIAAAITGGDVLVKNIIPKHMDSLTAKLVEMNVKMEEGDDSIRVMANKPLRGVNVKTMSYPGFPTDLQPQMAALLSICNGTSVITENVWENRYQYIEELCKLGAKVDINGRIATIEGIPHYQGAKVEATDLRAGAAMILAALAAEGTTQIDGVRYIDRGYEDVEMKLSALGADIQRVLDKE</sequence>
<keyword evidence="7 12" id="KW-0573">Peptidoglycan synthesis</keyword>
<reference evidence="15" key="3">
    <citation type="submission" date="2016-11" db="EMBL/GenBank/DDBJ databases">
        <authorList>
            <person name="Varghese N."/>
            <person name="Submissions S."/>
        </authorList>
    </citation>
    <scope>NUCLEOTIDE SEQUENCE</scope>
    <source>
        <strain evidence="15">DSM 1682</strain>
    </source>
</reference>
<evidence type="ECO:0000256" key="1">
    <source>
        <dbReference type="ARBA" id="ARBA00004496"/>
    </source>
</evidence>
<keyword evidence="16" id="KW-1185">Reference proteome</keyword>
<dbReference type="GO" id="GO:0008760">
    <property type="term" value="F:UDP-N-acetylglucosamine 1-carboxyvinyltransferase activity"/>
    <property type="evidence" value="ECO:0007669"/>
    <property type="project" value="UniProtKB-UniRule"/>
</dbReference>
<name>A0A0X8VEK2_ANAPI</name>
<feature type="binding site" evidence="12">
    <location>
        <position position="305"/>
    </location>
    <ligand>
        <name>UDP-N-acetyl-alpha-D-glucosamine</name>
        <dbReference type="ChEBI" id="CHEBI:57705"/>
    </ligand>
</feature>
<dbReference type="GO" id="GO:0009252">
    <property type="term" value="P:peptidoglycan biosynthetic process"/>
    <property type="evidence" value="ECO:0007669"/>
    <property type="project" value="UniProtKB-UniRule"/>
</dbReference>
<feature type="binding site" evidence="12">
    <location>
        <begin position="122"/>
        <end position="126"/>
    </location>
    <ligand>
        <name>UDP-N-acetyl-alpha-D-glucosamine</name>
        <dbReference type="ChEBI" id="CHEBI:57705"/>
    </ligand>
</feature>
<reference evidence="17" key="4">
    <citation type="submission" date="2016-11" db="EMBL/GenBank/DDBJ databases">
        <authorList>
            <person name="Jaros S."/>
            <person name="Januszkiewicz K."/>
            <person name="Wedrychowicz H."/>
        </authorList>
    </citation>
    <scope>NUCLEOTIDE SEQUENCE [LARGE SCALE GENOMIC DNA]</scope>
    <source>
        <strain evidence="17">DSM 1682</strain>
    </source>
</reference>
<dbReference type="GO" id="GO:0019277">
    <property type="term" value="P:UDP-N-acetylgalactosamine biosynthetic process"/>
    <property type="evidence" value="ECO:0007669"/>
    <property type="project" value="InterPro"/>
</dbReference>
<feature type="binding site" evidence="12">
    <location>
        <position position="93"/>
    </location>
    <ligand>
        <name>UDP-N-acetyl-alpha-D-glucosamine</name>
        <dbReference type="ChEBI" id="CHEBI:57705"/>
    </ligand>
</feature>
<feature type="binding site" evidence="12">
    <location>
        <position position="327"/>
    </location>
    <ligand>
        <name>UDP-N-acetyl-alpha-D-glucosamine</name>
        <dbReference type="ChEBI" id="CHEBI:57705"/>
    </ligand>
</feature>
<evidence type="ECO:0000313" key="16">
    <source>
        <dbReference type="Proteomes" id="UP000068026"/>
    </source>
</evidence>
<dbReference type="InterPro" id="IPR005750">
    <property type="entry name" value="UDP_GlcNAc_COvinyl_MurA"/>
</dbReference>
<comment type="caution">
    <text evidence="12">Lacks conserved residue(s) required for the propagation of feature annotation.</text>
</comment>
<comment type="similarity">
    <text evidence="10 12">Belongs to the EPSP synthase family. MurA subfamily.</text>
</comment>
<feature type="active site" description="Proton donor" evidence="12">
    <location>
        <position position="117"/>
    </location>
</feature>
<evidence type="ECO:0000256" key="4">
    <source>
        <dbReference type="ARBA" id="ARBA00022618"/>
    </source>
</evidence>
<feature type="binding site" evidence="12">
    <location>
        <begin position="22"/>
        <end position="23"/>
    </location>
    <ligand>
        <name>phosphoenolpyruvate</name>
        <dbReference type="ChEBI" id="CHEBI:58702"/>
    </ligand>
</feature>
<comment type="subcellular location">
    <subcellularLocation>
        <location evidence="1 12">Cytoplasm</location>
    </subcellularLocation>
</comment>
<reference evidence="16" key="2">
    <citation type="submission" date="2016-01" db="EMBL/GenBank/DDBJ databases">
        <authorList>
            <person name="Poehlein A."/>
            <person name="Schlien K."/>
            <person name="Gottschalk G."/>
            <person name="Buckel W."/>
            <person name="Daniel R."/>
        </authorList>
    </citation>
    <scope>NUCLEOTIDE SEQUENCE [LARGE SCALE GENOMIC DNA]</scope>
    <source>
        <strain evidence="16">X2</strain>
    </source>
</reference>
<dbReference type="PANTHER" id="PTHR43783">
    <property type="entry name" value="UDP-N-ACETYLGLUCOSAMINE 1-CARBOXYVINYLTRANSFERASE"/>
    <property type="match status" value="1"/>
</dbReference>
<keyword evidence="12" id="KW-0670">Pyruvate</keyword>
<dbReference type="HAMAP" id="MF_00111">
    <property type="entry name" value="MurA"/>
    <property type="match status" value="1"/>
</dbReference>
<evidence type="ECO:0000256" key="10">
    <source>
        <dbReference type="ARBA" id="ARBA00038367"/>
    </source>
</evidence>
<reference evidence="14 16" key="1">
    <citation type="journal article" date="2016" name="Genome Announc.">
        <title>Complete Genome Sequence of the Amino Acid-Fermenting Clostridium propionicum X2 (DSM 1682).</title>
        <authorList>
            <person name="Poehlein A."/>
            <person name="Schlien K."/>
            <person name="Chowdhury N.P."/>
            <person name="Gottschalk G."/>
            <person name="Buckel W."/>
            <person name="Daniel R."/>
        </authorList>
    </citation>
    <scope>NUCLEOTIDE SEQUENCE [LARGE SCALE GENOMIC DNA]</scope>
    <source>
        <strain evidence="14 16">X2</strain>
    </source>
</reference>
<evidence type="ECO:0000313" key="14">
    <source>
        <dbReference type="EMBL" id="AMJ42237.1"/>
    </source>
</evidence>
<dbReference type="NCBIfam" id="NF009470">
    <property type="entry name" value="PRK12830.1"/>
    <property type="match status" value="1"/>
</dbReference>
<dbReference type="Pfam" id="PF00275">
    <property type="entry name" value="EPSP_synthase"/>
    <property type="match status" value="1"/>
</dbReference>
<dbReference type="Proteomes" id="UP000184204">
    <property type="component" value="Unassembled WGS sequence"/>
</dbReference>
<feature type="modified residue" description="2-(S-cysteinyl)pyruvic acid O-phosphothioketal" evidence="12">
    <location>
        <position position="117"/>
    </location>
</feature>
<evidence type="ECO:0000256" key="11">
    <source>
        <dbReference type="ARBA" id="ARBA00047527"/>
    </source>
</evidence>
<dbReference type="PANTHER" id="PTHR43783:SF2">
    <property type="entry name" value="UDP-N-ACETYLGLUCOSAMINE 1-CARBOXYVINYLTRANSFERASE 2"/>
    <property type="match status" value="1"/>
</dbReference>
<evidence type="ECO:0000313" key="15">
    <source>
        <dbReference type="EMBL" id="SHE54508.1"/>
    </source>
</evidence>
<gene>
    <name evidence="12" type="primary">murA</name>
    <name evidence="14" type="synonym">murAB</name>
    <name evidence="14" type="ORF">CPRO_26890</name>
    <name evidence="15" type="ORF">SAMN02745151_01054</name>
</gene>
<evidence type="ECO:0000256" key="2">
    <source>
        <dbReference type="ARBA" id="ARBA00004752"/>
    </source>
</evidence>
<keyword evidence="8 12" id="KW-0131">Cell cycle</keyword>
<dbReference type="EMBL" id="FQUA01000003">
    <property type="protein sequence ID" value="SHE54508.1"/>
    <property type="molecule type" value="Genomic_DNA"/>
</dbReference>
<comment type="pathway">
    <text evidence="2 12">Cell wall biogenesis; peptidoglycan biosynthesis.</text>
</comment>
<dbReference type="NCBIfam" id="NF006873">
    <property type="entry name" value="PRK09369.1"/>
    <property type="match status" value="1"/>
</dbReference>
<evidence type="ECO:0000256" key="6">
    <source>
        <dbReference type="ARBA" id="ARBA00022960"/>
    </source>
</evidence>
<protein>
    <recommendedName>
        <fullName evidence="12">UDP-N-acetylglucosamine 1-carboxyvinyltransferase</fullName>
        <ecNumber evidence="12">2.5.1.7</ecNumber>
    </recommendedName>
    <alternativeName>
        <fullName evidence="12">Enoylpyruvate transferase</fullName>
    </alternativeName>
    <alternativeName>
        <fullName evidence="12">UDP-N-acetylglucosamine enolpyruvyl transferase</fullName>
        <shortName evidence="12">EPT</shortName>
    </alternativeName>
</protein>
<keyword evidence="5 12" id="KW-0808">Transferase</keyword>
<dbReference type="GO" id="GO:0071555">
    <property type="term" value="P:cell wall organization"/>
    <property type="evidence" value="ECO:0007669"/>
    <property type="project" value="UniProtKB-KW"/>
</dbReference>
<evidence type="ECO:0000256" key="7">
    <source>
        <dbReference type="ARBA" id="ARBA00022984"/>
    </source>
</evidence>
<dbReference type="Gene3D" id="3.65.10.10">
    <property type="entry name" value="Enolpyruvate transferase domain"/>
    <property type="match status" value="2"/>
</dbReference>
<evidence type="ECO:0000256" key="5">
    <source>
        <dbReference type="ARBA" id="ARBA00022679"/>
    </source>
</evidence>
<keyword evidence="4 12" id="KW-0132">Cell division</keyword>
<evidence type="ECO:0000313" key="17">
    <source>
        <dbReference type="Proteomes" id="UP000184204"/>
    </source>
</evidence>
<dbReference type="KEGG" id="cpro:CPRO_26890"/>
<proteinExistence type="inferred from homology"/>
<dbReference type="InterPro" id="IPR001986">
    <property type="entry name" value="Enolpyruvate_Tfrase_dom"/>
</dbReference>
<dbReference type="SUPFAM" id="SSF55205">
    <property type="entry name" value="EPT/RTPC-like"/>
    <property type="match status" value="1"/>
</dbReference>
<dbReference type="NCBIfam" id="TIGR01072">
    <property type="entry name" value="murA"/>
    <property type="match status" value="1"/>
</dbReference>
<comment type="catalytic activity">
    <reaction evidence="11 12">
        <text>phosphoenolpyruvate + UDP-N-acetyl-alpha-D-glucosamine = UDP-N-acetyl-3-O-(1-carboxyvinyl)-alpha-D-glucosamine + phosphate</text>
        <dbReference type="Rhea" id="RHEA:18681"/>
        <dbReference type="ChEBI" id="CHEBI:43474"/>
        <dbReference type="ChEBI" id="CHEBI:57705"/>
        <dbReference type="ChEBI" id="CHEBI:58702"/>
        <dbReference type="ChEBI" id="CHEBI:68483"/>
        <dbReference type="EC" id="2.5.1.7"/>
    </reaction>
</comment>
<feature type="domain" description="Enolpyruvate transferase" evidence="13">
    <location>
        <begin position="6"/>
        <end position="406"/>
    </location>
</feature>